<sequence length="339" mass="40355">MNIAFLRWLKMEDYYLFSSGKLERKDNTVRLTRSDGKYKDLKIEVTRSIYLFGEVSTNTKCLNYLAQKKIPIHYYNYYGFYSGSFYPREENVSGTLLIQQVQAYTDSHRRLYYAKRFVLGAAKNLSRNLRYYQRRERDLNKSIKEITSLIPQINEANSVEELMGIEGTIHRKYYAAWNRIFIPDVEFSKRVRRPPDNMINTLISFLNGLMYTTCLSEIYVTQLNPTVSYLHSAMDRRFSLCLDISEIFKPIIVDRLIFSLINKNMVTEKDFNKESNFCYLSDRVKRLIVGEYDKYLKQKVRYKALHRDVSYRHLIRLECYKLIKSLVEGEAYAPYIMGW</sequence>
<keyword evidence="1 9" id="KW-0540">Nuclease</keyword>
<dbReference type="Gene3D" id="3.100.10.20">
    <property type="entry name" value="CRISPR-associated endonuclease Cas1, N-terminal domain"/>
    <property type="match status" value="1"/>
</dbReference>
<protein>
    <recommendedName>
        <fullName evidence="9">CRISPR-associated endonuclease Cas1</fullName>
        <ecNumber evidence="9">3.1.-.-</ecNumber>
    </recommendedName>
</protein>
<feature type="binding site" evidence="9">
    <location>
        <position position="166"/>
    </location>
    <ligand>
        <name>Mn(2+)</name>
        <dbReference type="ChEBI" id="CHEBI:29035"/>
    </ligand>
</feature>
<keyword evidence="11" id="KW-1185">Reference proteome</keyword>
<feature type="binding site" evidence="9">
    <location>
        <position position="231"/>
    </location>
    <ligand>
        <name>Mn(2+)</name>
        <dbReference type="ChEBI" id="CHEBI:29035"/>
    </ligand>
</feature>
<dbReference type="Proteomes" id="UP000051735">
    <property type="component" value="Unassembled WGS sequence"/>
</dbReference>
<dbReference type="PANTHER" id="PTHR43219">
    <property type="entry name" value="CRISPR-ASSOCIATED ENDONUCLEASE CAS1"/>
    <property type="match status" value="1"/>
</dbReference>
<evidence type="ECO:0000256" key="1">
    <source>
        <dbReference type="ARBA" id="ARBA00022722"/>
    </source>
</evidence>
<dbReference type="Gene3D" id="1.20.120.920">
    <property type="entry name" value="CRISPR-associated endonuclease Cas1, C-terminal domain"/>
    <property type="match status" value="1"/>
</dbReference>
<keyword evidence="8 9" id="KW-0464">Manganese</keyword>
<reference evidence="10 11" key="1">
    <citation type="journal article" date="2015" name="Genome Announc.">
        <title>Expanding the biotechnology potential of lactobacilli through comparative genomics of 213 strains and associated genera.</title>
        <authorList>
            <person name="Sun Z."/>
            <person name="Harris H.M."/>
            <person name="McCann A."/>
            <person name="Guo C."/>
            <person name="Argimon S."/>
            <person name="Zhang W."/>
            <person name="Yang X."/>
            <person name="Jeffery I.B."/>
            <person name="Cooney J.C."/>
            <person name="Kagawa T.F."/>
            <person name="Liu W."/>
            <person name="Song Y."/>
            <person name="Salvetti E."/>
            <person name="Wrobel A."/>
            <person name="Rasinkangas P."/>
            <person name="Parkhill J."/>
            <person name="Rea M.C."/>
            <person name="O'Sullivan O."/>
            <person name="Ritari J."/>
            <person name="Douillard F.P."/>
            <person name="Paul Ross R."/>
            <person name="Yang R."/>
            <person name="Briner A.E."/>
            <person name="Felis G.E."/>
            <person name="de Vos W.M."/>
            <person name="Barrangou R."/>
            <person name="Klaenhammer T.R."/>
            <person name="Caufield P.W."/>
            <person name="Cui Y."/>
            <person name="Zhang H."/>
            <person name="O'Toole P.W."/>
        </authorList>
    </citation>
    <scope>NUCLEOTIDE SEQUENCE [LARGE SCALE GENOMIC DNA]</scope>
    <source>
        <strain evidence="10 11">DSM 6629</strain>
    </source>
</reference>
<evidence type="ECO:0000256" key="3">
    <source>
        <dbReference type="ARBA" id="ARBA00022759"/>
    </source>
</evidence>
<evidence type="ECO:0000256" key="2">
    <source>
        <dbReference type="ARBA" id="ARBA00022723"/>
    </source>
</evidence>
<keyword evidence="7 9" id="KW-0238">DNA-binding</keyword>
<proteinExistence type="inferred from homology"/>
<name>A0ABR5PSL5_9LACO</name>
<dbReference type="InterPro" id="IPR042206">
    <property type="entry name" value="CRISPR-assoc_Cas1_C"/>
</dbReference>
<dbReference type="InterPro" id="IPR002729">
    <property type="entry name" value="CRISPR-assoc_Cas1"/>
</dbReference>
<dbReference type="PANTHER" id="PTHR43219:SF1">
    <property type="entry name" value="CRISPR-ASSOCIATED ENDONUCLEASE CAS1"/>
    <property type="match status" value="1"/>
</dbReference>
<evidence type="ECO:0000313" key="11">
    <source>
        <dbReference type="Proteomes" id="UP000051735"/>
    </source>
</evidence>
<evidence type="ECO:0000256" key="4">
    <source>
        <dbReference type="ARBA" id="ARBA00022801"/>
    </source>
</evidence>
<dbReference type="InterPro" id="IPR042211">
    <property type="entry name" value="CRISPR-assoc_Cas1_N"/>
</dbReference>
<evidence type="ECO:0000256" key="8">
    <source>
        <dbReference type="ARBA" id="ARBA00023211"/>
    </source>
</evidence>
<keyword evidence="5 9" id="KW-0460">Magnesium</keyword>
<evidence type="ECO:0000313" key="10">
    <source>
        <dbReference type="EMBL" id="KRM33015.1"/>
    </source>
</evidence>
<comment type="subunit">
    <text evidence="9">Homodimer, forms a heterotetramer with a Cas2 homodimer.</text>
</comment>
<evidence type="ECO:0000256" key="7">
    <source>
        <dbReference type="ARBA" id="ARBA00023125"/>
    </source>
</evidence>
<evidence type="ECO:0000256" key="6">
    <source>
        <dbReference type="ARBA" id="ARBA00023118"/>
    </source>
</evidence>
<keyword evidence="6 9" id="KW-0051">Antiviral defense</keyword>
<evidence type="ECO:0000256" key="5">
    <source>
        <dbReference type="ARBA" id="ARBA00022842"/>
    </source>
</evidence>
<keyword evidence="3 9" id="KW-0255">Endonuclease</keyword>
<keyword evidence="4 9" id="KW-0378">Hydrolase</keyword>
<comment type="function">
    <text evidence="9">CRISPR (clustered regularly interspaced short palindromic repeat), is an adaptive immune system that provides protection against mobile genetic elements (viruses, transposable elements and conjugative plasmids). CRISPR clusters contain spacers, sequences complementary to antecedent mobile elements, and target invading nucleic acids. CRISPR clusters are transcribed and processed into CRISPR RNA (crRNA). Acts as a dsDNA endonuclease. Involved in the integration of spacer DNA into the CRISPR cassette.</text>
</comment>
<organism evidence="10 11">
    <name type="scientific">Lactobacillus intestinalis DSM 6629</name>
    <dbReference type="NCBI Taxonomy" id="1423761"/>
    <lineage>
        <taxon>Bacteria</taxon>
        <taxon>Bacillati</taxon>
        <taxon>Bacillota</taxon>
        <taxon>Bacilli</taxon>
        <taxon>Lactobacillales</taxon>
        <taxon>Lactobacillaceae</taxon>
        <taxon>Lactobacillus</taxon>
    </lineage>
</organism>
<comment type="similarity">
    <text evidence="9">Belongs to the CRISPR-associated endonuclease Cas1 family.</text>
</comment>
<comment type="cofactor">
    <cofactor evidence="9">
        <name>Mg(2+)</name>
        <dbReference type="ChEBI" id="CHEBI:18420"/>
    </cofactor>
    <cofactor evidence="9">
        <name>Mn(2+)</name>
        <dbReference type="ChEBI" id="CHEBI:29035"/>
    </cofactor>
</comment>
<accession>A0ABR5PSL5</accession>
<dbReference type="HAMAP" id="MF_01470">
    <property type="entry name" value="Cas1"/>
    <property type="match status" value="1"/>
</dbReference>
<comment type="caution">
    <text evidence="10">The sequence shown here is derived from an EMBL/GenBank/DDBJ whole genome shotgun (WGS) entry which is preliminary data.</text>
</comment>
<keyword evidence="2 9" id="KW-0479">Metal-binding</keyword>
<dbReference type="NCBIfam" id="TIGR00287">
    <property type="entry name" value="cas1"/>
    <property type="match status" value="1"/>
</dbReference>
<dbReference type="InterPro" id="IPR019858">
    <property type="entry name" value="CRISPR-assoc_Cas1_HMARI/TNEAP"/>
</dbReference>
<dbReference type="CDD" id="cd09722">
    <property type="entry name" value="Cas1_I-B"/>
    <property type="match status" value="1"/>
</dbReference>
<dbReference type="Pfam" id="PF01867">
    <property type="entry name" value="Cas_Cas1"/>
    <property type="match status" value="1"/>
</dbReference>
<dbReference type="EC" id="3.1.-.-" evidence="9"/>
<dbReference type="NCBIfam" id="TIGR03641">
    <property type="entry name" value="cas1_HMARI"/>
    <property type="match status" value="1"/>
</dbReference>
<dbReference type="EMBL" id="AZGN01000034">
    <property type="protein sequence ID" value="KRM33015.1"/>
    <property type="molecule type" value="Genomic_DNA"/>
</dbReference>
<gene>
    <name evidence="9" type="primary">cas1</name>
    <name evidence="10" type="ORF">FC44_GL001372</name>
</gene>
<evidence type="ECO:0000256" key="9">
    <source>
        <dbReference type="HAMAP-Rule" id="MF_01470"/>
    </source>
</evidence>
<feature type="binding site" evidence="9">
    <location>
        <position position="246"/>
    </location>
    <ligand>
        <name>Mn(2+)</name>
        <dbReference type="ChEBI" id="CHEBI:29035"/>
    </ligand>
</feature>